<accession>A0A8J2WG87</accession>
<dbReference type="EMBL" id="CAKKLH010000107">
    <property type="protein sequence ID" value="CAH0103285.1"/>
    <property type="molecule type" value="Genomic_DNA"/>
</dbReference>
<keyword evidence="2" id="KW-1185">Reference proteome</keyword>
<protein>
    <submittedName>
        <fullName evidence="1">Uncharacterized protein</fullName>
    </submittedName>
</protein>
<name>A0A8J2WG87_9CRUS</name>
<dbReference type="Proteomes" id="UP000789390">
    <property type="component" value="Unassembled WGS sequence"/>
</dbReference>
<gene>
    <name evidence="1" type="ORF">DGAL_LOCUS5821</name>
</gene>
<proteinExistence type="predicted"/>
<sequence>MPNADISAKFDDFLSSRPNPCITAYAPYKESKKMSFSFNYQWIHIENMENTLRDNLTRQQMV</sequence>
<reference evidence="1" key="1">
    <citation type="submission" date="2021-11" db="EMBL/GenBank/DDBJ databases">
        <authorList>
            <person name="Schell T."/>
        </authorList>
    </citation>
    <scope>NUCLEOTIDE SEQUENCE</scope>
    <source>
        <strain evidence="1">M5</strain>
    </source>
</reference>
<evidence type="ECO:0000313" key="2">
    <source>
        <dbReference type="Proteomes" id="UP000789390"/>
    </source>
</evidence>
<organism evidence="1 2">
    <name type="scientific">Daphnia galeata</name>
    <dbReference type="NCBI Taxonomy" id="27404"/>
    <lineage>
        <taxon>Eukaryota</taxon>
        <taxon>Metazoa</taxon>
        <taxon>Ecdysozoa</taxon>
        <taxon>Arthropoda</taxon>
        <taxon>Crustacea</taxon>
        <taxon>Branchiopoda</taxon>
        <taxon>Diplostraca</taxon>
        <taxon>Cladocera</taxon>
        <taxon>Anomopoda</taxon>
        <taxon>Daphniidae</taxon>
        <taxon>Daphnia</taxon>
    </lineage>
</organism>
<dbReference type="AlphaFoldDB" id="A0A8J2WG87"/>
<evidence type="ECO:0000313" key="1">
    <source>
        <dbReference type="EMBL" id="CAH0103285.1"/>
    </source>
</evidence>
<comment type="caution">
    <text evidence="1">The sequence shown here is derived from an EMBL/GenBank/DDBJ whole genome shotgun (WGS) entry which is preliminary data.</text>
</comment>